<comment type="similarity">
    <text evidence="1">Belongs to the LysR transcriptional regulatory family.</text>
</comment>
<evidence type="ECO:0000313" key="6">
    <source>
        <dbReference type="EMBL" id="EKN66641.1"/>
    </source>
</evidence>
<dbReference type="SUPFAM" id="SSF53850">
    <property type="entry name" value="Periplasmic binding protein-like II"/>
    <property type="match status" value="1"/>
</dbReference>
<proteinExistence type="inferred from homology"/>
<gene>
    <name evidence="6" type="ORF">BABA_14327</name>
</gene>
<dbReference type="EMBL" id="AJLS01000114">
    <property type="protein sequence ID" value="EKN66641.1"/>
    <property type="molecule type" value="Genomic_DNA"/>
</dbReference>
<organism evidence="6 7">
    <name type="scientific">Neobacillus bataviensis LMG 21833</name>
    <dbReference type="NCBI Taxonomy" id="1117379"/>
    <lineage>
        <taxon>Bacteria</taxon>
        <taxon>Bacillati</taxon>
        <taxon>Bacillota</taxon>
        <taxon>Bacilli</taxon>
        <taxon>Bacillales</taxon>
        <taxon>Bacillaceae</taxon>
        <taxon>Neobacillus</taxon>
    </lineage>
</organism>
<dbReference type="Proteomes" id="UP000006316">
    <property type="component" value="Unassembled WGS sequence"/>
</dbReference>
<dbReference type="InterPro" id="IPR005119">
    <property type="entry name" value="LysR_subst-bd"/>
</dbReference>
<dbReference type="PANTHER" id="PTHR30126:SF40">
    <property type="entry name" value="HTH-TYPE TRANSCRIPTIONAL REGULATOR GLTR"/>
    <property type="match status" value="1"/>
</dbReference>
<dbReference type="CDD" id="cd05466">
    <property type="entry name" value="PBP2_LTTR_substrate"/>
    <property type="match status" value="1"/>
</dbReference>
<dbReference type="PANTHER" id="PTHR30126">
    <property type="entry name" value="HTH-TYPE TRANSCRIPTIONAL REGULATOR"/>
    <property type="match status" value="1"/>
</dbReference>
<dbReference type="OrthoDB" id="9803735at2"/>
<dbReference type="PATRIC" id="fig|1117379.3.peg.2956"/>
<evidence type="ECO:0000313" key="7">
    <source>
        <dbReference type="Proteomes" id="UP000006316"/>
    </source>
</evidence>
<dbReference type="AlphaFoldDB" id="K6E0F9"/>
<dbReference type="Gene3D" id="3.40.190.10">
    <property type="entry name" value="Periplasmic binding protein-like II"/>
    <property type="match status" value="2"/>
</dbReference>
<protein>
    <submittedName>
        <fullName evidence="6">Transcriptional regulator</fullName>
    </submittedName>
</protein>
<evidence type="ECO:0000259" key="5">
    <source>
        <dbReference type="PROSITE" id="PS50931"/>
    </source>
</evidence>
<dbReference type="InterPro" id="IPR036388">
    <property type="entry name" value="WH-like_DNA-bd_sf"/>
</dbReference>
<dbReference type="PRINTS" id="PR00039">
    <property type="entry name" value="HTHLYSR"/>
</dbReference>
<dbReference type="eggNOG" id="COG0583">
    <property type="taxonomic scope" value="Bacteria"/>
</dbReference>
<dbReference type="SUPFAM" id="SSF46785">
    <property type="entry name" value="Winged helix' DNA-binding domain"/>
    <property type="match status" value="1"/>
</dbReference>
<dbReference type="InterPro" id="IPR036390">
    <property type="entry name" value="WH_DNA-bd_sf"/>
</dbReference>
<sequence>MNIEQLKYIVEVAKTRSITTAAQNLHVTQSGISRAIASLEDELGIYLSKRTRLGAELTVDGKELISQAKEILLKLQEFEEKARNKQTELKISAIFGLCNTILLDAFKSFQEKQCHIKVDIEEDSTEGIIEGVKEGKTHAGLIHIYESMLKEHDDLLFKILFDSKVYVLVNKHSPLASREYITPYDLSEHPIVIYNSVYVRAFFQELSDKYASNKILFATNNTDIIEKTVAEGRAISFILVNDIKNEKVMLNNMIISKPFLIDNYPVKIPMGYVVTKNNSSKSAKIFLNIIQDQMENYKI</sequence>
<name>K6E0F9_9BACI</name>
<keyword evidence="2" id="KW-0805">Transcription regulation</keyword>
<keyword evidence="4" id="KW-0804">Transcription</keyword>
<keyword evidence="7" id="KW-1185">Reference proteome</keyword>
<keyword evidence="3" id="KW-0238">DNA-binding</keyword>
<dbReference type="Pfam" id="PF03466">
    <property type="entry name" value="LysR_substrate"/>
    <property type="match status" value="1"/>
</dbReference>
<dbReference type="RefSeq" id="WP_007085861.1">
    <property type="nucleotide sequence ID" value="NZ_AJLS01000114.1"/>
</dbReference>
<dbReference type="GO" id="GO:0003700">
    <property type="term" value="F:DNA-binding transcription factor activity"/>
    <property type="evidence" value="ECO:0007669"/>
    <property type="project" value="InterPro"/>
</dbReference>
<dbReference type="FunFam" id="1.10.10.10:FF:000001">
    <property type="entry name" value="LysR family transcriptional regulator"/>
    <property type="match status" value="1"/>
</dbReference>
<comment type="caution">
    <text evidence="6">The sequence shown here is derived from an EMBL/GenBank/DDBJ whole genome shotgun (WGS) entry which is preliminary data.</text>
</comment>
<reference evidence="6 7" key="1">
    <citation type="journal article" date="2012" name="Front. Microbiol.">
        <title>Redundancy and modularity in membrane-associated dissimilatory nitrate reduction in Bacillus.</title>
        <authorList>
            <person name="Heylen K."/>
            <person name="Keltjens J."/>
        </authorList>
    </citation>
    <scope>NUCLEOTIDE SEQUENCE [LARGE SCALE GENOMIC DNA]</scope>
    <source>
        <strain evidence="7">LMG 21833T</strain>
    </source>
</reference>
<accession>K6E0F9</accession>
<evidence type="ECO:0000256" key="3">
    <source>
        <dbReference type="ARBA" id="ARBA00023125"/>
    </source>
</evidence>
<dbReference type="STRING" id="1117379.BABA_14327"/>
<evidence type="ECO:0000256" key="2">
    <source>
        <dbReference type="ARBA" id="ARBA00023015"/>
    </source>
</evidence>
<evidence type="ECO:0000256" key="4">
    <source>
        <dbReference type="ARBA" id="ARBA00023163"/>
    </source>
</evidence>
<feature type="domain" description="HTH lysR-type" evidence="5">
    <location>
        <begin position="1"/>
        <end position="58"/>
    </location>
</feature>
<dbReference type="Pfam" id="PF00126">
    <property type="entry name" value="HTH_1"/>
    <property type="match status" value="1"/>
</dbReference>
<dbReference type="Gene3D" id="1.10.10.10">
    <property type="entry name" value="Winged helix-like DNA-binding domain superfamily/Winged helix DNA-binding domain"/>
    <property type="match status" value="1"/>
</dbReference>
<dbReference type="PROSITE" id="PS50931">
    <property type="entry name" value="HTH_LYSR"/>
    <property type="match status" value="1"/>
</dbReference>
<dbReference type="GO" id="GO:0000976">
    <property type="term" value="F:transcription cis-regulatory region binding"/>
    <property type="evidence" value="ECO:0007669"/>
    <property type="project" value="TreeGrafter"/>
</dbReference>
<evidence type="ECO:0000256" key="1">
    <source>
        <dbReference type="ARBA" id="ARBA00009437"/>
    </source>
</evidence>
<dbReference type="InterPro" id="IPR000847">
    <property type="entry name" value="LysR_HTH_N"/>
</dbReference>